<dbReference type="Proteomes" id="UP000663903">
    <property type="component" value="Chromosome"/>
</dbReference>
<keyword evidence="3" id="KW-0408">Iron</keyword>
<keyword evidence="4" id="KW-0411">Iron-sulfur</keyword>
<dbReference type="Gene3D" id="3.30.70.20">
    <property type="match status" value="2"/>
</dbReference>
<evidence type="ECO:0000256" key="3">
    <source>
        <dbReference type="ARBA" id="ARBA00023004"/>
    </source>
</evidence>
<gene>
    <name evidence="6" type="ORF">J1M35_19120</name>
</gene>
<dbReference type="PROSITE" id="PS00198">
    <property type="entry name" value="4FE4S_FER_1"/>
    <property type="match status" value="2"/>
</dbReference>
<evidence type="ECO:0000313" key="7">
    <source>
        <dbReference type="Proteomes" id="UP000663903"/>
    </source>
</evidence>
<dbReference type="InterPro" id="IPR017896">
    <property type="entry name" value="4Fe4S_Fe-S-bd"/>
</dbReference>
<protein>
    <submittedName>
        <fullName evidence="6">4Fe-4S binding protein</fullName>
    </submittedName>
</protein>
<name>A0A975H2Q7_9BURK</name>
<dbReference type="EMBL" id="CP071796">
    <property type="protein sequence ID" value="QTD45108.1"/>
    <property type="molecule type" value="Genomic_DNA"/>
</dbReference>
<dbReference type="AlphaFoldDB" id="A0A975H2Q7"/>
<dbReference type="RefSeq" id="WP_208008860.1">
    <property type="nucleotide sequence ID" value="NZ_CP071796.1"/>
</dbReference>
<dbReference type="SUPFAM" id="SSF54862">
    <property type="entry name" value="4Fe-4S ferredoxins"/>
    <property type="match status" value="1"/>
</dbReference>
<proteinExistence type="predicted"/>
<keyword evidence="1" id="KW-0004">4Fe-4S</keyword>
<reference evidence="6" key="1">
    <citation type="submission" date="2021-03" db="EMBL/GenBank/DDBJ databases">
        <title>Ottowia sp. 27C isolated from the cloaca of a Giant Asian pond turtle (Heosemys grandis).</title>
        <authorList>
            <person name="Spergser J."/>
            <person name="Busse H.-J."/>
        </authorList>
    </citation>
    <scope>NUCLEOTIDE SEQUENCE</scope>
    <source>
        <strain evidence="6">27C</strain>
    </source>
</reference>
<dbReference type="InterPro" id="IPR017900">
    <property type="entry name" value="4Fe4S_Fe_S_CS"/>
</dbReference>
<dbReference type="GO" id="GO:0046872">
    <property type="term" value="F:metal ion binding"/>
    <property type="evidence" value="ECO:0007669"/>
    <property type="project" value="UniProtKB-KW"/>
</dbReference>
<evidence type="ECO:0000256" key="1">
    <source>
        <dbReference type="ARBA" id="ARBA00022485"/>
    </source>
</evidence>
<dbReference type="PROSITE" id="PS51379">
    <property type="entry name" value="4FE4S_FER_2"/>
    <property type="match status" value="3"/>
</dbReference>
<dbReference type="Pfam" id="PF00037">
    <property type="entry name" value="Fer4"/>
    <property type="match status" value="1"/>
</dbReference>
<evidence type="ECO:0000256" key="2">
    <source>
        <dbReference type="ARBA" id="ARBA00022723"/>
    </source>
</evidence>
<dbReference type="Pfam" id="PF12838">
    <property type="entry name" value="Fer4_7"/>
    <property type="match status" value="1"/>
</dbReference>
<dbReference type="GO" id="GO:0051539">
    <property type="term" value="F:4 iron, 4 sulfur cluster binding"/>
    <property type="evidence" value="ECO:0007669"/>
    <property type="project" value="UniProtKB-KW"/>
</dbReference>
<feature type="domain" description="4Fe-4S ferredoxin-type" evidence="5">
    <location>
        <begin position="33"/>
        <end position="62"/>
    </location>
</feature>
<dbReference type="KEGG" id="otd:J1M35_19120"/>
<sequence>MDAARCVHQRVRHASCTACETACPTNAWQSTGDGLTFDADACDRCGLCVAACPTQALTLPAPQPLLARQNNGAQAAWWRCERAGPPDHPANAPCLLALSPAWLHLAARRLGVHEHVFVPGDCSRCARGAGLPEWQRQWRGQAALAASRGFALHLRLAPAADWPTSPDAGAPADLGRRRFFRRAAPPAPVRSSPPLSSAREDIWASAPTTPPPAPVAPLWQVDFDRTRCTLCLACVHVCPTNTIFFIAARADSTTTRFGFDLQKCTGCGLCTAACDSGALAPPKPTPSDGPPAHGPESWPLRTQRCQRCGVDFRQFASADGNPHLTCPTCAQGRPARAGRIVQTSPP</sequence>
<evidence type="ECO:0000313" key="6">
    <source>
        <dbReference type="EMBL" id="QTD45108.1"/>
    </source>
</evidence>
<organism evidence="6 7">
    <name type="scientific">Ottowia testudinis</name>
    <dbReference type="NCBI Taxonomy" id="2816950"/>
    <lineage>
        <taxon>Bacteria</taxon>
        <taxon>Pseudomonadati</taxon>
        <taxon>Pseudomonadota</taxon>
        <taxon>Betaproteobacteria</taxon>
        <taxon>Burkholderiales</taxon>
        <taxon>Comamonadaceae</taxon>
        <taxon>Ottowia</taxon>
    </lineage>
</organism>
<feature type="domain" description="4Fe-4S ferredoxin-type" evidence="5">
    <location>
        <begin position="255"/>
        <end position="284"/>
    </location>
</feature>
<feature type="domain" description="4Fe-4S ferredoxin-type" evidence="5">
    <location>
        <begin position="219"/>
        <end position="248"/>
    </location>
</feature>
<evidence type="ECO:0000259" key="5">
    <source>
        <dbReference type="PROSITE" id="PS51379"/>
    </source>
</evidence>
<keyword evidence="2" id="KW-0479">Metal-binding</keyword>
<accession>A0A975H2Q7</accession>
<dbReference type="InterPro" id="IPR050157">
    <property type="entry name" value="PSI_iron-sulfur_center"/>
</dbReference>
<keyword evidence="7" id="KW-1185">Reference proteome</keyword>
<dbReference type="PANTHER" id="PTHR24960:SF79">
    <property type="entry name" value="PHOTOSYSTEM I IRON-SULFUR CENTER"/>
    <property type="match status" value="1"/>
</dbReference>
<dbReference type="PANTHER" id="PTHR24960">
    <property type="entry name" value="PHOTOSYSTEM I IRON-SULFUR CENTER-RELATED"/>
    <property type="match status" value="1"/>
</dbReference>
<evidence type="ECO:0000256" key="4">
    <source>
        <dbReference type="ARBA" id="ARBA00023014"/>
    </source>
</evidence>